<comment type="similarity">
    <text evidence="8">Belongs to the insect chemoreceptor superfamily. Gustatory receptor (GR) family.</text>
</comment>
<evidence type="ECO:0000256" key="7">
    <source>
        <dbReference type="ARBA" id="ARBA00023224"/>
    </source>
</evidence>
<reference evidence="9 10" key="1">
    <citation type="submission" date="2019-08" db="EMBL/GenBank/DDBJ databases">
        <title>Whole genome of Aphis craccivora.</title>
        <authorList>
            <person name="Voronova N.V."/>
            <person name="Shulinski R.S."/>
            <person name="Bandarenka Y.V."/>
            <person name="Zhorov D.G."/>
            <person name="Warner D."/>
        </authorList>
    </citation>
    <scope>NUCLEOTIDE SEQUENCE [LARGE SCALE GENOMIC DNA]</scope>
    <source>
        <strain evidence="9">180601</strain>
        <tissue evidence="9">Whole Body</tissue>
    </source>
</reference>
<dbReference type="AlphaFoldDB" id="A0A6G0YGH1"/>
<feature type="transmembrane region" description="Helical" evidence="8">
    <location>
        <begin position="483"/>
        <end position="502"/>
    </location>
</feature>
<dbReference type="PANTHER" id="PTHR21143:SF123">
    <property type="entry name" value="GUSTATORY RECEPTOR FOR SUGAR TASTE 43A-RELATED"/>
    <property type="match status" value="1"/>
</dbReference>
<accession>A0A6G0YGH1</accession>
<feature type="transmembrane region" description="Helical" evidence="8">
    <location>
        <begin position="574"/>
        <end position="591"/>
    </location>
</feature>
<comment type="caution">
    <text evidence="8">Lacks conserved residue(s) required for the propagation of feature annotation.</text>
</comment>
<keyword evidence="10" id="KW-1185">Reference proteome</keyword>
<evidence type="ECO:0000256" key="5">
    <source>
        <dbReference type="ARBA" id="ARBA00023136"/>
    </source>
</evidence>
<feature type="transmembrane region" description="Helical" evidence="8">
    <location>
        <begin position="603"/>
        <end position="627"/>
    </location>
</feature>
<evidence type="ECO:0000313" key="9">
    <source>
        <dbReference type="EMBL" id="KAF0755545.1"/>
    </source>
</evidence>
<dbReference type="GO" id="GO:0008049">
    <property type="term" value="P:male courtship behavior"/>
    <property type="evidence" value="ECO:0007669"/>
    <property type="project" value="TreeGrafter"/>
</dbReference>
<feature type="transmembrane region" description="Helical" evidence="8">
    <location>
        <begin position="41"/>
        <end position="63"/>
    </location>
</feature>
<evidence type="ECO:0000256" key="2">
    <source>
        <dbReference type="ARBA" id="ARBA00022475"/>
    </source>
</evidence>
<feature type="transmembrane region" description="Helical" evidence="8">
    <location>
        <begin position="280"/>
        <end position="304"/>
    </location>
</feature>
<evidence type="ECO:0000256" key="8">
    <source>
        <dbReference type="RuleBase" id="RU363108"/>
    </source>
</evidence>
<dbReference type="Proteomes" id="UP000478052">
    <property type="component" value="Unassembled WGS sequence"/>
</dbReference>
<dbReference type="Pfam" id="PF08395">
    <property type="entry name" value="7tm_7"/>
    <property type="match status" value="1"/>
</dbReference>
<dbReference type="OrthoDB" id="6610641at2759"/>
<feature type="transmembrane region" description="Helical" evidence="8">
    <location>
        <begin position="136"/>
        <end position="156"/>
    </location>
</feature>
<keyword evidence="3 8" id="KW-0812">Transmembrane</keyword>
<feature type="transmembrane region" description="Helical" evidence="8">
    <location>
        <begin position="316"/>
        <end position="335"/>
    </location>
</feature>
<evidence type="ECO:0000256" key="1">
    <source>
        <dbReference type="ARBA" id="ARBA00004651"/>
    </source>
</evidence>
<keyword evidence="4 8" id="KW-1133">Transmembrane helix</keyword>
<evidence type="ECO:0000256" key="4">
    <source>
        <dbReference type="ARBA" id="ARBA00022989"/>
    </source>
</evidence>
<dbReference type="GO" id="GO:0005886">
    <property type="term" value="C:plasma membrane"/>
    <property type="evidence" value="ECO:0007669"/>
    <property type="project" value="UniProtKB-SubCell"/>
</dbReference>
<dbReference type="InterPro" id="IPR013604">
    <property type="entry name" value="7TM_chemorcpt"/>
</dbReference>
<sequence>MYDFSKVLLRVWQCMLIAPVTLRRKPASGDAKPQSQYAFRVWWYVFNLVVLAACLASGVWTVAEDTRASTAGRSVRIQNTSSAIVTSVLVTLMCLVCTLAVACSADRHPMLLDIERHLNRTDAVLRVSTFQTVARYTPVLVTFHAALFVVDGYLWYTLSPATWSYCVCYIYMSIDLATMLMYAQIAWNIGLRFEYINAAIEYKLVGIQTTMSCNRGNDCRPPKPALKFTGHTAVVVSSNPVAPTDCRYDPKNVSIAKLQDLHWSLCNSIKIVNDKFGFQLLLQLFCNCVQLVVTPYYMIINLFYPVIYGSTDIKFILIQVVWVLTHLSHLLLIVLPTSYATRKGEKTAEIICKYLTIDIEPGDMKQLEIFVLQLQKYAIDFSACGIVNLHRSTITTLGHHRSSLLFAHYSRLVYNHHRPALSRNHPFGRVFIWSEKFRLIRTSAELLLIIPTHTPLTVLWRLTGLGTFSLSSSPPTPSSRLSAAYAVIVYSAYAYLCSVLALQRLSAYRRHESGNFQIQAIRDTNLALLFVTSTAVYWCTTVYRRQHARVYAEHAAVVDQLFGTAAPLGRAMDAYCWVLYALLVAALSLDVRRYAGPVPWTFGAVYVLGHYALLTGNMQFAITVFGLRQCYRELNCRMRAGNAGRSHYSSLREYETPAADTADTAKPWSSDVPLQNIMFISGENRTA</sequence>
<feature type="transmembrane region" description="Helical" evidence="8">
    <location>
        <begin position="446"/>
        <end position="463"/>
    </location>
</feature>
<evidence type="ECO:0000256" key="3">
    <source>
        <dbReference type="ARBA" id="ARBA00022692"/>
    </source>
</evidence>
<comment type="subcellular location">
    <subcellularLocation>
        <location evidence="1 8">Cell membrane</location>
        <topology evidence="1 8">Multi-pass membrane protein</topology>
    </subcellularLocation>
</comment>
<keyword evidence="2 8" id="KW-1003">Cell membrane</keyword>
<feature type="transmembrane region" description="Helical" evidence="8">
    <location>
        <begin position="83"/>
        <end position="103"/>
    </location>
</feature>
<dbReference type="GO" id="GO:0050909">
    <property type="term" value="P:sensory perception of taste"/>
    <property type="evidence" value="ECO:0007669"/>
    <property type="project" value="InterPro"/>
</dbReference>
<dbReference type="GO" id="GO:0043025">
    <property type="term" value="C:neuronal cell body"/>
    <property type="evidence" value="ECO:0007669"/>
    <property type="project" value="TreeGrafter"/>
</dbReference>
<evidence type="ECO:0000256" key="6">
    <source>
        <dbReference type="ARBA" id="ARBA00023170"/>
    </source>
</evidence>
<keyword evidence="6 8" id="KW-0675">Receptor</keyword>
<proteinExistence type="inferred from homology"/>
<dbReference type="GO" id="GO:0030424">
    <property type="term" value="C:axon"/>
    <property type="evidence" value="ECO:0007669"/>
    <property type="project" value="TreeGrafter"/>
</dbReference>
<evidence type="ECO:0000313" key="10">
    <source>
        <dbReference type="Proteomes" id="UP000478052"/>
    </source>
</evidence>
<feature type="transmembrane region" description="Helical" evidence="8">
    <location>
        <begin position="162"/>
        <end position="183"/>
    </location>
</feature>
<organism evidence="9 10">
    <name type="scientific">Aphis craccivora</name>
    <name type="common">Cowpea aphid</name>
    <dbReference type="NCBI Taxonomy" id="307492"/>
    <lineage>
        <taxon>Eukaryota</taxon>
        <taxon>Metazoa</taxon>
        <taxon>Ecdysozoa</taxon>
        <taxon>Arthropoda</taxon>
        <taxon>Hexapoda</taxon>
        <taxon>Insecta</taxon>
        <taxon>Pterygota</taxon>
        <taxon>Neoptera</taxon>
        <taxon>Paraneoptera</taxon>
        <taxon>Hemiptera</taxon>
        <taxon>Sternorrhyncha</taxon>
        <taxon>Aphidomorpha</taxon>
        <taxon>Aphidoidea</taxon>
        <taxon>Aphididae</taxon>
        <taxon>Aphidini</taxon>
        <taxon>Aphis</taxon>
        <taxon>Aphis</taxon>
    </lineage>
</organism>
<comment type="function">
    <text evidence="8">Gustatory receptor which mediates acceptance or avoidance behavior, depending on its substrates.</text>
</comment>
<comment type="caution">
    <text evidence="9">The sequence shown here is derived from an EMBL/GenBank/DDBJ whole genome shotgun (WGS) entry which is preliminary data.</text>
</comment>
<dbReference type="GO" id="GO:0007635">
    <property type="term" value="P:chemosensory behavior"/>
    <property type="evidence" value="ECO:0007669"/>
    <property type="project" value="TreeGrafter"/>
</dbReference>
<dbReference type="GO" id="GO:0030425">
    <property type="term" value="C:dendrite"/>
    <property type="evidence" value="ECO:0007669"/>
    <property type="project" value="TreeGrafter"/>
</dbReference>
<protein>
    <recommendedName>
        <fullName evidence="8">Gustatory receptor</fullName>
    </recommendedName>
</protein>
<keyword evidence="5 8" id="KW-0472">Membrane</keyword>
<dbReference type="EMBL" id="VUJU01004107">
    <property type="protein sequence ID" value="KAF0755545.1"/>
    <property type="molecule type" value="Genomic_DNA"/>
</dbReference>
<gene>
    <name evidence="9" type="ORF">FWK35_00020752</name>
</gene>
<dbReference type="PANTHER" id="PTHR21143">
    <property type="entry name" value="INVERTEBRATE GUSTATORY RECEPTOR"/>
    <property type="match status" value="1"/>
</dbReference>
<name>A0A6G0YGH1_APHCR</name>
<dbReference type="GO" id="GO:0007165">
    <property type="term" value="P:signal transduction"/>
    <property type="evidence" value="ECO:0007669"/>
    <property type="project" value="UniProtKB-KW"/>
</dbReference>
<keyword evidence="7 8" id="KW-0807">Transducer</keyword>